<dbReference type="PANTHER" id="PTHR30573">
    <property type="entry name" value="QUINOLINATE SYNTHETASE A"/>
    <property type="match status" value="1"/>
</dbReference>
<evidence type="ECO:0000256" key="4">
    <source>
        <dbReference type="ARBA" id="ARBA00022485"/>
    </source>
</evidence>
<evidence type="ECO:0000256" key="9">
    <source>
        <dbReference type="ARBA" id="ARBA00023014"/>
    </source>
</evidence>
<dbReference type="Gene3D" id="3.40.50.10800">
    <property type="entry name" value="NadA-like"/>
    <property type="match status" value="3"/>
</dbReference>
<gene>
    <name evidence="11" type="primary">nadA</name>
    <name evidence="11" type="ORF">H8E19_05185</name>
</gene>
<dbReference type="InterPro" id="IPR036094">
    <property type="entry name" value="NadA_sf"/>
</dbReference>
<dbReference type="NCBIfam" id="TIGR00550">
    <property type="entry name" value="nadA"/>
    <property type="match status" value="1"/>
</dbReference>
<dbReference type="GO" id="GO:0034628">
    <property type="term" value="P:'de novo' NAD+ biosynthetic process from L-aspartate"/>
    <property type="evidence" value="ECO:0007669"/>
    <property type="project" value="TreeGrafter"/>
</dbReference>
<evidence type="ECO:0000313" key="11">
    <source>
        <dbReference type="EMBL" id="MBC8176778.1"/>
    </source>
</evidence>
<reference evidence="11 12" key="1">
    <citation type="submission" date="2020-08" db="EMBL/GenBank/DDBJ databases">
        <title>Bridging the membrane lipid divide: bacteria of the FCB group superphylum have the potential to synthesize archaeal ether lipids.</title>
        <authorList>
            <person name="Villanueva L."/>
            <person name="Von Meijenfeldt F.A.B."/>
            <person name="Westbye A.B."/>
            <person name="Yadav S."/>
            <person name="Hopmans E.C."/>
            <person name="Dutilh B.E."/>
            <person name="Sinninghe Damste J.S."/>
        </authorList>
    </citation>
    <scope>NUCLEOTIDE SEQUENCE [LARGE SCALE GENOMIC DNA]</scope>
    <source>
        <strain evidence="11">NIOZ-UU27</strain>
    </source>
</reference>
<dbReference type="GO" id="GO:0008987">
    <property type="term" value="F:quinolinate synthetase A activity"/>
    <property type="evidence" value="ECO:0007669"/>
    <property type="project" value="UniProtKB-UniRule"/>
</dbReference>
<dbReference type="PANTHER" id="PTHR30573:SF0">
    <property type="entry name" value="QUINOLINATE SYNTHASE, CHLOROPLASTIC"/>
    <property type="match status" value="1"/>
</dbReference>
<dbReference type="NCBIfam" id="NF006878">
    <property type="entry name" value="PRK09375.1-2"/>
    <property type="match status" value="1"/>
</dbReference>
<name>A0A8J6MZL2_9DELT</name>
<evidence type="ECO:0000256" key="6">
    <source>
        <dbReference type="ARBA" id="ARBA00022679"/>
    </source>
</evidence>
<proteinExistence type="predicted"/>
<keyword evidence="6" id="KW-0808">Transferase</keyword>
<keyword evidence="8" id="KW-0408">Iron</keyword>
<dbReference type="GO" id="GO:0051539">
    <property type="term" value="F:4 iron, 4 sulfur cluster binding"/>
    <property type="evidence" value="ECO:0007669"/>
    <property type="project" value="UniProtKB-KW"/>
</dbReference>
<keyword evidence="4" id="KW-0004">4Fe-4S</keyword>
<dbReference type="AlphaFoldDB" id="A0A8J6MZL2"/>
<dbReference type="InterPro" id="IPR003473">
    <property type="entry name" value="NadA"/>
</dbReference>
<sequence length="316" mass="34684">MKPATGIIDESKDLRDKIKTMLHDRKAILLAHNYQRPEVQDIADLCGDSLELSIKTSQTDAEVIVFCGVHFMAETASILCPDKKVLLPVFDAGCPMADMITAEELRKKKAALSTGQNVVVISYVNTTADVKAETDICCTSANVIQVAKSVDPSHQIFMTPDKNLAQYAIKHTGRNIIYWEGFCPVHNNLTVEQVRKAKSIHPEAPFLAHPECPPEILELADEVKSTSGMIAYAGSSESREFIIGTEIGMLHPLSKANPDKLFFPADPGMICNDMKKIGLGEILTALQTMQPEVKVPREIREKAKGAVDRMLAIPST</sequence>
<evidence type="ECO:0000313" key="12">
    <source>
        <dbReference type="Proteomes" id="UP000650524"/>
    </source>
</evidence>
<keyword evidence="5" id="KW-0662">Pyridine nucleotide biosynthesis</keyword>
<keyword evidence="9" id="KW-0411">Iron-sulfur</keyword>
<evidence type="ECO:0000256" key="5">
    <source>
        <dbReference type="ARBA" id="ARBA00022642"/>
    </source>
</evidence>
<dbReference type="EC" id="2.5.1.72" evidence="3 10"/>
<organism evidence="11 12">
    <name type="scientific">Candidatus Desulfacyla euxinica</name>
    <dbReference type="NCBI Taxonomy" id="2841693"/>
    <lineage>
        <taxon>Bacteria</taxon>
        <taxon>Deltaproteobacteria</taxon>
        <taxon>Candidatus Desulfacyla</taxon>
    </lineage>
</organism>
<evidence type="ECO:0000256" key="1">
    <source>
        <dbReference type="ARBA" id="ARBA00001966"/>
    </source>
</evidence>
<keyword evidence="7" id="KW-0479">Metal-binding</keyword>
<comment type="caution">
    <text evidence="11">The sequence shown here is derived from an EMBL/GenBank/DDBJ whole genome shotgun (WGS) entry which is preliminary data.</text>
</comment>
<evidence type="ECO:0000256" key="7">
    <source>
        <dbReference type="ARBA" id="ARBA00022723"/>
    </source>
</evidence>
<accession>A0A8J6MZL2</accession>
<evidence type="ECO:0000256" key="2">
    <source>
        <dbReference type="ARBA" id="ARBA00005065"/>
    </source>
</evidence>
<comment type="pathway">
    <text evidence="2">Cofactor biosynthesis; NAD(+) biosynthesis; quinolinate from iminoaspartate: step 1/1.</text>
</comment>
<evidence type="ECO:0000256" key="10">
    <source>
        <dbReference type="NCBIfam" id="TIGR00550"/>
    </source>
</evidence>
<dbReference type="Proteomes" id="UP000650524">
    <property type="component" value="Unassembled WGS sequence"/>
</dbReference>
<evidence type="ECO:0000256" key="8">
    <source>
        <dbReference type="ARBA" id="ARBA00023004"/>
    </source>
</evidence>
<dbReference type="UniPathway" id="UPA00253">
    <property type="reaction ID" value="UER00327"/>
</dbReference>
<dbReference type="SUPFAM" id="SSF142754">
    <property type="entry name" value="NadA-like"/>
    <property type="match status" value="1"/>
</dbReference>
<comment type="cofactor">
    <cofactor evidence="1">
        <name>[4Fe-4S] cluster</name>
        <dbReference type="ChEBI" id="CHEBI:49883"/>
    </cofactor>
</comment>
<dbReference type="Pfam" id="PF02445">
    <property type="entry name" value="NadA"/>
    <property type="match status" value="1"/>
</dbReference>
<dbReference type="EMBL" id="JACNJD010000160">
    <property type="protein sequence ID" value="MBC8176778.1"/>
    <property type="molecule type" value="Genomic_DNA"/>
</dbReference>
<protein>
    <recommendedName>
        <fullName evidence="3 10">Quinolinate synthase</fullName>
        <ecNumber evidence="3 10">2.5.1.72</ecNumber>
    </recommendedName>
</protein>
<dbReference type="GO" id="GO:0046872">
    <property type="term" value="F:metal ion binding"/>
    <property type="evidence" value="ECO:0007669"/>
    <property type="project" value="UniProtKB-KW"/>
</dbReference>
<evidence type="ECO:0000256" key="3">
    <source>
        <dbReference type="ARBA" id="ARBA00012669"/>
    </source>
</evidence>